<dbReference type="Proteomes" id="UP000308671">
    <property type="component" value="Unassembled WGS sequence"/>
</dbReference>
<gene>
    <name evidence="1" type="ORF">BGAL_0553g00070</name>
</gene>
<evidence type="ECO:0000313" key="1">
    <source>
        <dbReference type="EMBL" id="THV44948.1"/>
    </source>
</evidence>
<comment type="caution">
    <text evidence="1">The sequence shown here is derived from an EMBL/GenBank/DDBJ whole genome shotgun (WGS) entry which is preliminary data.</text>
</comment>
<reference evidence="1 2" key="1">
    <citation type="submission" date="2017-12" db="EMBL/GenBank/DDBJ databases">
        <title>Comparative genomics of Botrytis spp.</title>
        <authorList>
            <person name="Valero-Jimenez C.A."/>
            <person name="Tapia P."/>
            <person name="Veloso J."/>
            <person name="Silva-Moreno E."/>
            <person name="Staats M."/>
            <person name="Valdes J.H."/>
            <person name="Van Kan J.A.L."/>
        </authorList>
    </citation>
    <scope>NUCLEOTIDE SEQUENCE [LARGE SCALE GENOMIC DNA]</scope>
    <source>
        <strain evidence="1 2">MUCL435</strain>
    </source>
</reference>
<dbReference type="EMBL" id="PQXL01000552">
    <property type="protein sequence ID" value="THV44948.1"/>
    <property type="molecule type" value="Genomic_DNA"/>
</dbReference>
<organism evidence="1 2">
    <name type="scientific">Botrytis galanthina</name>
    <dbReference type="NCBI Taxonomy" id="278940"/>
    <lineage>
        <taxon>Eukaryota</taxon>
        <taxon>Fungi</taxon>
        <taxon>Dikarya</taxon>
        <taxon>Ascomycota</taxon>
        <taxon>Pezizomycotina</taxon>
        <taxon>Leotiomycetes</taxon>
        <taxon>Helotiales</taxon>
        <taxon>Sclerotiniaceae</taxon>
        <taxon>Botrytis</taxon>
    </lineage>
</organism>
<keyword evidence="2" id="KW-1185">Reference proteome</keyword>
<dbReference type="AlphaFoldDB" id="A0A4S8QJW2"/>
<sequence length="119" mass="13623">MTKQHAMMCIYAPTSPMLAASRYCRGASRQQMVEAYVTYAQCSMLYPTSILNQCSMKEWVREKVTLEWQLGNNVDLAWLTWFWWTFLILVTSPIGQPLNFTTRDLACSKIKGKQGKAAS</sequence>
<accession>A0A4S8QJW2</accession>
<name>A0A4S8QJW2_9HELO</name>
<dbReference type="OrthoDB" id="10520652at2759"/>
<evidence type="ECO:0000313" key="2">
    <source>
        <dbReference type="Proteomes" id="UP000308671"/>
    </source>
</evidence>
<protein>
    <submittedName>
        <fullName evidence="1">Uncharacterized protein</fullName>
    </submittedName>
</protein>
<proteinExistence type="predicted"/>